<keyword evidence="3" id="KW-1185">Reference proteome</keyword>
<reference evidence="2 3" key="1">
    <citation type="journal article" date="2020" name="J Geophys Res Biogeosci">
        <title>Magnetotaxis as an Adaptation to Enable Bacterial Shuttling of Microbial Sulfur and Sulfur Cycling Across Aquatic Oxic#Anoxic Interfaces.</title>
        <authorList>
            <person name="Li J."/>
            <person name="Liu P."/>
            <person name="Wang J."/>
            <person name="Roberts A.P."/>
            <person name="Pan Y."/>
        </authorList>
    </citation>
    <scope>NUCLEOTIDE SEQUENCE [LARGE SCALE GENOMIC DNA]</scope>
    <source>
        <strain evidence="2 3">MYR-1_YQ</strain>
    </source>
</reference>
<evidence type="ECO:0000256" key="1">
    <source>
        <dbReference type="SAM" id="SignalP"/>
    </source>
</evidence>
<evidence type="ECO:0008006" key="4">
    <source>
        <dbReference type="Google" id="ProtNLM"/>
    </source>
</evidence>
<organism evidence="2 3">
    <name type="scientific">Candidatus Magnetobacterium casense</name>
    <dbReference type="NCBI Taxonomy" id="1455061"/>
    <lineage>
        <taxon>Bacteria</taxon>
        <taxon>Pseudomonadati</taxon>
        <taxon>Nitrospirota</taxon>
        <taxon>Thermodesulfovibrionia</taxon>
        <taxon>Thermodesulfovibrionales</taxon>
        <taxon>Candidatus Magnetobacteriaceae</taxon>
        <taxon>Candidatus Magnetobacterium</taxon>
    </lineage>
</organism>
<evidence type="ECO:0000313" key="2">
    <source>
        <dbReference type="EMBL" id="MBV6340644.1"/>
    </source>
</evidence>
<dbReference type="EMBL" id="JABXWD010000037">
    <property type="protein sequence ID" value="MBV6340644.1"/>
    <property type="molecule type" value="Genomic_DNA"/>
</dbReference>
<keyword evidence="1" id="KW-0732">Signal</keyword>
<dbReference type="Proteomes" id="UP001196980">
    <property type="component" value="Unassembled WGS sequence"/>
</dbReference>
<feature type="chain" id="PRO_5046818482" description="Secreted protein" evidence="1">
    <location>
        <begin position="34"/>
        <end position="167"/>
    </location>
</feature>
<dbReference type="RefSeq" id="WP_218251264.1">
    <property type="nucleotide sequence ID" value="NZ_JABXWD010000037.1"/>
</dbReference>
<accession>A0ABS6RX85</accession>
<sequence length="167" mass="19142">MESKQISNSKFTVCIFLLSLCMACCYDTFTANAGEGAPPDNDAVVVELKKTVETDLNTTIKARQEKKKQRCVSISYCDSLWQSSYNEYTGEFSHDIQKTTDPLQPYTAEVKLLFYKHSEVGADGQNIEYESLTECEAKVPKSFRKISRLSSEYIFYTYKDNKWVLNE</sequence>
<comment type="caution">
    <text evidence="2">The sequence shown here is derived from an EMBL/GenBank/DDBJ whole genome shotgun (WGS) entry which is preliminary data.</text>
</comment>
<evidence type="ECO:0000313" key="3">
    <source>
        <dbReference type="Proteomes" id="UP001196980"/>
    </source>
</evidence>
<proteinExistence type="predicted"/>
<name>A0ABS6RX85_9BACT</name>
<feature type="signal peptide" evidence="1">
    <location>
        <begin position="1"/>
        <end position="33"/>
    </location>
</feature>
<protein>
    <recommendedName>
        <fullName evidence="4">Secreted protein</fullName>
    </recommendedName>
</protein>
<gene>
    <name evidence="2" type="ORF">HWQ67_03515</name>
</gene>